<sequence length="941" mass="107025">MLQNLIQKVFDVREGEFKISLLMLSYIFLIIAVLLIIKPTVNALFLSELGVEHLPNAFVLVAIAAVVSSWFYSKALMKFSLQKIIKVSLLTSVVILVVLGLLLKLNFVAGWLLYFFYVWVAIYAVLTASQFWVLANLVFNIREAKRLFAFIGSGAILGGIFGGYLTSFLAPIIGNDHMIFIGALLLFFCIPLLRKIWKLRVKKLGKFKEKKRTLNISERPFQLILKSKHLTYVACIVAVSVLVAKLVDYLFSDFAAAAIPDPEELTSFFAFWFSTFNLLSLAIQLFFTHRIVGIWGVGFSLLLLPIGIFAGSLFFFILPELSAVVVIKAMDGVLKQSVHKSAAELMVLPLPFELKNKTKSFIDVVVDSLATGVAGFLLIFIVQGLELSSFYIAALIILLVGVWVFFILRVRKEYYKTFRSNLEELTEQKVKVQKTLVENTSTVRGMRMVFQSGTEEQILFMLGKLMEINDKRFEEDVQHLLQHPSTKVRAAAMRNLYFLNSSTMITNVSELLNTHDDALTIATLEYLFLHAGKNSGLIYDRYLDDSNKKIADAALICLAREARDNQTLKLAYNLKQRIQERVEECGSGSKNVKVAETKNVLLVIGMANMPEYYSFIFDNFSNDATEVVETAIEAAGMSMYEDFIPVLLNFLENKKYRRNSVAALQNYGMKMISVLTNTILNRLTTLEICRFVPMVIKGFNSQEAVRCLLELLNDPDLGIRLESIRALSEIRRNHPELKFNRYKVVAIILEECKLHHKTLSAMHTQIIISYRNRKKSQKEITEAERDARTSLLELLERRLDAGLERIFKLLGLRYRQKDVEIAYEGLLSEKQEAQANAIEFLDNLLTGDLKRTLLPIIEETALDVSSEEVLHKIKHTVPTEMECFKLLLEGNDLKLKLAVLYLIKHQKSEKYIPIVENYVKSDDLKLRTFAAEALNAMRRSD</sequence>
<evidence type="ECO:0000256" key="5">
    <source>
        <dbReference type="ARBA" id="ARBA00022840"/>
    </source>
</evidence>
<dbReference type="SUPFAM" id="SSF103473">
    <property type="entry name" value="MFS general substrate transporter"/>
    <property type="match status" value="1"/>
</dbReference>
<dbReference type="SUPFAM" id="SSF48371">
    <property type="entry name" value="ARM repeat"/>
    <property type="match status" value="1"/>
</dbReference>
<feature type="transmembrane region" description="Helical" evidence="8">
    <location>
        <begin position="84"/>
        <end position="105"/>
    </location>
</feature>
<dbReference type="CDD" id="cd06174">
    <property type="entry name" value="MFS"/>
    <property type="match status" value="1"/>
</dbReference>
<protein>
    <recommendedName>
        <fullName evidence="8">ADP,ATP carrier protein</fullName>
    </recommendedName>
</protein>
<feature type="transmembrane region" description="Helical" evidence="8">
    <location>
        <begin position="294"/>
        <end position="318"/>
    </location>
</feature>
<organism evidence="9 10">
    <name type="scientific">Kriegella aquimaris</name>
    <dbReference type="NCBI Taxonomy" id="192904"/>
    <lineage>
        <taxon>Bacteria</taxon>
        <taxon>Pseudomonadati</taxon>
        <taxon>Bacteroidota</taxon>
        <taxon>Flavobacteriia</taxon>
        <taxon>Flavobacteriales</taxon>
        <taxon>Flavobacteriaceae</taxon>
        <taxon>Kriegella</taxon>
    </lineage>
</organism>
<feature type="transmembrane region" description="Helical" evidence="8">
    <location>
        <begin position="179"/>
        <end position="197"/>
    </location>
</feature>
<dbReference type="PANTHER" id="PTHR43596:SF1">
    <property type="entry name" value="ADP,ATP CARRIER PROTEIN"/>
    <property type="match status" value="1"/>
</dbReference>
<accession>A0A1G9MF42</accession>
<dbReference type="Gene3D" id="1.25.10.10">
    <property type="entry name" value="Leucine-rich Repeat Variant"/>
    <property type="match status" value="2"/>
</dbReference>
<evidence type="ECO:0000256" key="8">
    <source>
        <dbReference type="RuleBase" id="RU363121"/>
    </source>
</evidence>
<dbReference type="Pfam" id="PF03219">
    <property type="entry name" value="TLC"/>
    <property type="match status" value="1"/>
</dbReference>
<keyword evidence="4 8" id="KW-0547">Nucleotide-binding</keyword>
<feature type="transmembrane region" description="Helical" evidence="8">
    <location>
        <begin position="111"/>
        <end position="135"/>
    </location>
</feature>
<keyword evidence="7 8" id="KW-0472">Membrane</keyword>
<feature type="transmembrane region" description="Helical" evidence="8">
    <location>
        <begin position="53"/>
        <end position="72"/>
    </location>
</feature>
<dbReference type="EMBL" id="FNGV01000002">
    <property type="protein sequence ID" value="SDL72285.1"/>
    <property type="molecule type" value="Genomic_DNA"/>
</dbReference>
<evidence type="ECO:0000313" key="9">
    <source>
        <dbReference type="EMBL" id="SDL72285.1"/>
    </source>
</evidence>
<dbReference type="AlphaFoldDB" id="A0A1G9MF42"/>
<dbReference type="PANTHER" id="PTHR43596">
    <property type="entry name" value="ADP,ATP CARRIER PROTEIN"/>
    <property type="match status" value="1"/>
</dbReference>
<keyword evidence="10" id="KW-1185">Reference proteome</keyword>
<keyword evidence="2 8" id="KW-0813">Transport</keyword>
<feature type="transmembrane region" description="Helical" evidence="8">
    <location>
        <begin position="267"/>
        <end position="287"/>
    </location>
</feature>
<dbReference type="RefSeq" id="WP_089886911.1">
    <property type="nucleotide sequence ID" value="NZ_FNGV01000002.1"/>
</dbReference>
<evidence type="ECO:0000256" key="1">
    <source>
        <dbReference type="ARBA" id="ARBA00004141"/>
    </source>
</evidence>
<evidence type="ECO:0000256" key="7">
    <source>
        <dbReference type="ARBA" id="ARBA00023136"/>
    </source>
</evidence>
<evidence type="ECO:0000256" key="2">
    <source>
        <dbReference type="ARBA" id="ARBA00022448"/>
    </source>
</evidence>
<dbReference type="InterPro" id="IPR016024">
    <property type="entry name" value="ARM-type_fold"/>
</dbReference>
<proteinExistence type="inferred from homology"/>
<evidence type="ECO:0000256" key="3">
    <source>
        <dbReference type="ARBA" id="ARBA00022692"/>
    </source>
</evidence>
<dbReference type="InterPro" id="IPR004667">
    <property type="entry name" value="ADP_ATP_car_bac_type"/>
</dbReference>
<reference evidence="10" key="1">
    <citation type="submission" date="2016-10" db="EMBL/GenBank/DDBJ databases">
        <authorList>
            <person name="Varghese N."/>
            <person name="Submissions S."/>
        </authorList>
    </citation>
    <scope>NUCLEOTIDE SEQUENCE [LARGE SCALE GENOMIC DNA]</scope>
    <source>
        <strain evidence="10">DSM 19886</strain>
    </source>
</reference>
<feature type="transmembrane region" description="Helical" evidence="8">
    <location>
        <begin position="21"/>
        <end position="41"/>
    </location>
</feature>
<dbReference type="InterPro" id="IPR011989">
    <property type="entry name" value="ARM-like"/>
</dbReference>
<feature type="transmembrane region" description="Helical" evidence="8">
    <location>
        <begin position="147"/>
        <end position="173"/>
    </location>
</feature>
<keyword evidence="3 8" id="KW-0812">Transmembrane</keyword>
<comment type="similarity">
    <text evidence="8">Belongs to the ADP/ATP translocase tlc family.</text>
</comment>
<keyword evidence="5 8" id="KW-0067">ATP-binding</keyword>
<keyword evidence="6 8" id="KW-1133">Transmembrane helix</keyword>
<dbReference type="Proteomes" id="UP000199440">
    <property type="component" value="Unassembled WGS sequence"/>
</dbReference>
<dbReference type="STRING" id="192904.SAMN04488514_102479"/>
<name>A0A1G9MF42_9FLAO</name>
<dbReference type="OrthoDB" id="1132709at2"/>
<comment type="subcellular location">
    <subcellularLocation>
        <location evidence="1 8">Membrane</location>
        <topology evidence="1 8">Multi-pass membrane protein</topology>
    </subcellularLocation>
</comment>
<gene>
    <name evidence="9" type="ORF">SAMN04488514_102479</name>
</gene>
<feature type="transmembrane region" description="Helical" evidence="8">
    <location>
        <begin position="229"/>
        <end position="247"/>
    </location>
</feature>
<dbReference type="GO" id="GO:0005524">
    <property type="term" value="F:ATP binding"/>
    <property type="evidence" value="ECO:0007669"/>
    <property type="project" value="UniProtKB-KW"/>
</dbReference>
<dbReference type="InterPro" id="IPR036259">
    <property type="entry name" value="MFS_trans_sf"/>
</dbReference>
<evidence type="ECO:0000313" key="10">
    <source>
        <dbReference type="Proteomes" id="UP000199440"/>
    </source>
</evidence>
<evidence type="ECO:0000256" key="4">
    <source>
        <dbReference type="ARBA" id="ARBA00022741"/>
    </source>
</evidence>
<feature type="transmembrane region" description="Helical" evidence="8">
    <location>
        <begin position="388"/>
        <end position="410"/>
    </location>
</feature>
<evidence type="ECO:0000256" key="6">
    <source>
        <dbReference type="ARBA" id="ARBA00022989"/>
    </source>
</evidence>
<feature type="transmembrane region" description="Helical" evidence="8">
    <location>
        <begin position="361"/>
        <end position="382"/>
    </location>
</feature>
<dbReference type="GO" id="GO:0016020">
    <property type="term" value="C:membrane"/>
    <property type="evidence" value="ECO:0007669"/>
    <property type="project" value="UniProtKB-SubCell"/>
</dbReference>
<dbReference type="GO" id="GO:0005471">
    <property type="term" value="F:ATP:ADP antiporter activity"/>
    <property type="evidence" value="ECO:0007669"/>
    <property type="project" value="InterPro"/>
</dbReference>